<organism evidence="3 4">
    <name type="scientific">Kutzneria kofuensis</name>
    <dbReference type="NCBI Taxonomy" id="103725"/>
    <lineage>
        <taxon>Bacteria</taxon>
        <taxon>Bacillati</taxon>
        <taxon>Actinomycetota</taxon>
        <taxon>Actinomycetes</taxon>
        <taxon>Pseudonocardiales</taxon>
        <taxon>Pseudonocardiaceae</taxon>
        <taxon>Kutzneria</taxon>
    </lineage>
</organism>
<dbReference type="PROSITE" id="PS00455">
    <property type="entry name" value="AMP_BINDING"/>
    <property type="match status" value="1"/>
</dbReference>
<dbReference type="GO" id="GO:0043041">
    <property type="term" value="P:amino acid activation for nonribosomal peptide biosynthetic process"/>
    <property type="evidence" value="ECO:0007669"/>
    <property type="project" value="TreeGrafter"/>
</dbReference>
<sequence>MTMREPVVGNVVAVLDQAAARHGARPAVRDATGRWTWAELDQASQRVARALGARGIGPGSRVLSIAPPGRDFAALLFGTMRAGASLIPARPDASAFELDHIRADAAPALVVGSDDRPTPAVPVTTLLRQGSEDRSGPSPAGSLIAGDQECLLLYTSGSTGRPKGIVCPHASVAFAVRAIGERLGYRPDDVVWNRLPMCFDYGLYQLFLCALAGAELVTPPGVMSAAELVALREAGASVLPIVPTAGDLLARLAVRDRRPTNVRLVTNTGAALTGPLAERVRLAFPDVAVVCMYGMTECKRITIADPDEDLAHPATVGRPLPGTRVLVVDAEGRNQPPGAPGEIVAVGPHVMAGYWNSPQETARRFRPAPDTGEPAVFTGDRGYLDPDGRLYFLGRDDDVFKHRGWRMSTLELETALLDIPDVRAAAALPPDAAGTLTVWAVTSLPADHVRDALAERLGAARAPDRCVVLPELPQTPNGKVDRAALRALREAAP</sequence>
<dbReference type="Pfam" id="PF00501">
    <property type="entry name" value="AMP-binding"/>
    <property type="match status" value="1"/>
</dbReference>
<evidence type="ECO:0000259" key="1">
    <source>
        <dbReference type="Pfam" id="PF00501"/>
    </source>
</evidence>
<feature type="domain" description="AMP-binding enzyme C-terminal" evidence="2">
    <location>
        <begin position="411"/>
        <end position="479"/>
    </location>
</feature>
<dbReference type="EMBL" id="JACHIR010000001">
    <property type="protein sequence ID" value="MBB5896505.1"/>
    <property type="molecule type" value="Genomic_DNA"/>
</dbReference>
<dbReference type="InterPro" id="IPR020845">
    <property type="entry name" value="AMP-binding_CS"/>
</dbReference>
<feature type="domain" description="AMP-dependent synthetase/ligase" evidence="1">
    <location>
        <begin position="16"/>
        <end position="355"/>
    </location>
</feature>
<evidence type="ECO:0000259" key="2">
    <source>
        <dbReference type="Pfam" id="PF13193"/>
    </source>
</evidence>
<dbReference type="Pfam" id="PF13193">
    <property type="entry name" value="AMP-binding_C"/>
    <property type="match status" value="1"/>
</dbReference>
<accession>A0A7W9KPS7</accession>
<evidence type="ECO:0000313" key="4">
    <source>
        <dbReference type="Proteomes" id="UP000585638"/>
    </source>
</evidence>
<dbReference type="GO" id="GO:0005737">
    <property type="term" value="C:cytoplasm"/>
    <property type="evidence" value="ECO:0007669"/>
    <property type="project" value="TreeGrafter"/>
</dbReference>
<dbReference type="SUPFAM" id="SSF56801">
    <property type="entry name" value="Acetyl-CoA synthetase-like"/>
    <property type="match status" value="1"/>
</dbReference>
<dbReference type="Gene3D" id="3.40.50.12780">
    <property type="entry name" value="N-terminal domain of ligase-like"/>
    <property type="match status" value="1"/>
</dbReference>
<protein>
    <submittedName>
        <fullName evidence="3">Amino acid adenylation domain-containing protein</fullName>
    </submittedName>
</protein>
<keyword evidence="4" id="KW-1185">Reference proteome</keyword>
<dbReference type="InterPro" id="IPR042099">
    <property type="entry name" value="ANL_N_sf"/>
</dbReference>
<gene>
    <name evidence="3" type="ORF">BJ998_007701</name>
</gene>
<dbReference type="Proteomes" id="UP000585638">
    <property type="component" value="Unassembled WGS sequence"/>
</dbReference>
<dbReference type="AlphaFoldDB" id="A0A7W9KPS7"/>
<comment type="caution">
    <text evidence="3">The sequence shown here is derived from an EMBL/GenBank/DDBJ whole genome shotgun (WGS) entry which is preliminary data.</text>
</comment>
<dbReference type="InterPro" id="IPR025110">
    <property type="entry name" value="AMP-bd_C"/>
</dbReference>
<dbReference type="GO" id="GO:0044550">
    <property type="term" value="P:secondary metabolite biosynthetic process"/>
    <property type="evidence" value="ECO:0007669"/>
    <property type="project" value="TreeGrafter"/>
</dbReference>
<dbReference type="PANTHER" id="PTHR45527">
    <property type="entry name" value="NONRIBOSOMAL PEPTIDE SYNTHETASE"/>
    <property type="match status" value="1"/>
</dbReference>
<evidence type="ECO:0000313" key="3">
    <source>
        <dbReference type="EMBL" id="MBB5896505.1"/>
    </source>
</evidence>
<dbReference type="PANTHER" id="PTHR45527:SF1">
    <property type="entry name" value="FATTY ACID SYNTHASE"/>
    <property type="match status" value="1"/>
</dbReference>
<proteinExistence type="predicted"/>
<reference evidence="3 4" key="1">
    <citation type="submission" date="2020-08" db="EMBL/GenBank/DDBJ databases">
        <title>Sequencing the genomes of 1000 actinobacteria strains.</title>
        <authorList>
            <person name="Klenk H.-P."/>
        </authorList>
    </citation>
    <scope>NUCLEOTIDE SEQUENCE [LARGE SCALE GENOMIC DNA]</scope>
    <source>
        <strain evidence="3 4">DSM 43851</strain>
    </source>
</reference>
<dbReference type="InterPro" id="IPR045851">
    <property type="entry name" value="AMP-bd_C_sf"/>
</dbReference>
<name>A0A7W9KPS7_9PSEU</name>
<dbReference type="GO" id="GO:0031177">
    <property type="term" value="F:phosphopantetheine binding"/>
    <property type="evidence" value="ECO:0007669"/>
    <property type="project" value="TreeGrafter"/>
</dbReference>
<dbReference type="Gene3D" id="3.30.300.30">
    <property type="match status" value="1"/>
</dbReference>
<dbReference type="InterPro" id="IPR000873">
    <property type="entry name" value="AMP-dep_synth/lig_dom"/>
</dbReference>